<dbReference type="PANTHER" id="PTHR34978:SF3">
    <property type="entry name" value="SLR0241 PROTEIN"/>
    <property type="match status" value="1"/>
</dbReference>
<evidence type="ECO:0000256" key="1">
    <source>
        <dbReference type="SAM" id="Phobius"/>
    </source>
</evidence>
<dbReference type="Proteomes" id="UP000006056">
    <property type="component" value="Chromosome"/>
</dbReference>
<evidence type="ECO:0000313" key="4">
    <source>
        <dbReference type="Proteomes" id="UP000006056"/>
    </source>
</evidence>
<feature type="domain" description="Peptidase M56" evidence="2">
    <location>
        <begin position="32"/>
        <end position="314"/>
    </location>
</feature>
<dbReference type="eggNOG" id="COG4219">
    <property type="taxonomic scope" value="Bacteria"/>
</dbReference>
<dbReference type="AlphaFoldDB" id="I3ZJ35"/>
<keyword evidence="4" id="KW-1185">Reference proteome</keyword>
<dbReference type="Pfam" id="PF05569">
    <property type="entry name" value="Peptidase_M56"/>
    <property type="match status" value="1"/>
</dbReference>
<feature type="transmembrane region" description="Helical" evidence="1">
    <location>
        <begin position="48"/>
        <end position="72"/>
    </location>
</feature>
<name>I3ZJ35_TERRK</name>
<dbReference type="RefSeq" id="WP_014786517.1">
    <property type="nucleotide sequence ID" value="NC_018014.1"/>
</dbReference>
<dbReference type="Pfam" id="PF12543">
    <property type="entry name" value="DUF3738"/>
    <property type="match status" value="1"/>
</dbReference>
<sequence length="604" mass="66925">MNLHYLSSALSALSPNMKNHLWQSTFFAAGCALMTLGMRKNLARARYWVWFAASIKFLLPFSMLMSIGAAVMPHRHTAPVVRAVYDFIDIVGQPFSTTFPSVTTASKAVPAPGLEWSWSLSLSSVLAATWTLGALSIMTTWGIYWWRIRTIVQQSTEATDGPEILALRELHVEGWGPAAEVNLRLSEANFGPGVYGISRPTLIWPSRISERLNDAQLRSILTHELCHIKFRDNLTACLHMVVEAVFWFHPLVWWLGSQLELERERACDEHVLQLTKAPLTYAESILQVCEICLESPLECVSGVTGADLKERIKRIMTNRMGERLTPLRKAMLTAAVLGTFAVPIICGQVANSPGAPAQGGSSRPDQSFEVATIKPVENSAKTSRFIKLEGTKRVVIRDYNLRLLIAAAYNMNPKTISGGPEWVDSDYFDISALAPGSGQTSPTREAQMSMLRNLLEDRFKLTYHREQKEFSIFALEVAKDGPKLKATSLSPTDPSSVGPGMVYPQKIVMPARNATMNDFTSLLQRAVLDRPVVDMTGLTGRYDFTLEWAPDENQFGGELHPASEDAPSPPLFQAVQQQLGLRLYARKGPVSAMVIDQVEHPAPN</sequence>
<feature type="transmembrane region" description="Helical" evidence="1">
    <location>
        <begin position="125"/>
        <end position="146"/>
    </location>
</feature>
<dbReference type="KEGG" id="trs:Terro_3021"/>
<dbReference type="EMBL" id="CP003379">
    <property type="protein sequence ID" value="AFL89253.1"/>
    <property type="molecule type" value="Genomic_DNA"/>
</dbReference>
<protein>
    <submittedName>
        <fullName evidence="3">Antirepressor regulating drug resistance protein</fullName>
    </submittedName>
</protein>
<evidence type="ECO:0000259" key="2">
    <source>
        <dbReference type="Pfam" id="PF05569"/>
    </source>
</evidence>
<dbReference type="CDD" id="cd07341">
    <property type="entry name" value="M56_BlaR1_MecR1_like"/>
    <property type="match status" value="1"/>
</dbReference>
<proteinExistence type="predicted"/>
<dbReference type="InterPro" id="IPR017801">
    <property type="entry name" value="DUF3738"/>
</dbReference>
<keyword evidence="1" id="KW-0472">Membrane</keyword>
<dbReference type="STRING" id="926566.Terro_3021"/>
<dbReference type="HOGENOM" id="CLU_428818_0_0_0"/>
<dbReference type="PANTHER" id="PTHR34978">
    <property type="entry name" value="POSSIBLE SENSOR-TRANSDUCER PROTEIN BLAR"/>
    <property type="match status" value="1"/>
</dbReference>
<organism evidence="3 4">
    <name type="scientific">Terriglobus roseus (strain DSM 18391 / NRRL B-41598 / KBS 63)</name>
    <dbReference type="NCBI Taxonomy" id="926566"/>
    <lineage>
        <taxon>Bacteria</taxon>
        <taxon>Pseudomonadati</taxon>
        <taxon>Acidobacteriota</taxon>
        <taxon>Terriglobia</taxon>
        <taxon>Terriglobales</taxon>
        <taxon>Acidobacteriaceae</taxon>
        <taxon>Terriglobus</taxon>
    </lineage>
</organism>
<keyword evidence="1" id="KW-1133">Transmembrane helix</keyword>
<accession>I3ZJ35</accession>
<dbReference type="NCBIfam" id="TIGR03435">
    <property type="entry name" value="Soli_TIGR03435"/>
    <property type="match status" value="1"/>
</dbReference>
<feature type="transmembrane region" description="Helical" evidence="1">
    <location>
        <begin position="20"/>
        <end position="36"/>
    </location>
</feature>
<dbReference type="InterPro" id="IPR052173">
    <property type="entry name" value="Beta-lactam_resp_regulator"/>
</dbReference>
<gene>
    <name evidence="3" type="ordered locus">Terro_3021</name>
</gene>
<reference evidence="3 4" key="1">
    <citation type="submission" date="2012-06" db="EMBL/GenBank/DDBJ databases">
        <title>Complete genome of Terriglobus roseus DSM 18391.</title>
        <authorList>
            <consortium name="US DOE Joint Genome Institute (JGI-PGF)"/>
            <person name="Lucas S."/>
            <person name="Copeland A."/>
            <person name="Lapidus A."/>
            <person name="Glavina del Rio T."/>
            <person name="Dalin E."/>
            <person name="Tice H."/>
            <person name="Bruce D."/>
            <person name="Goodwin L."/>
            <person name="Pitluck S."/>
            <person name="Peters L."/>
            <person name="Mikhailova N."/>
            <person name="Munk A.C.C."/>
            <person name="Kyrpides N."/>
            <person name="Mavromatis K."/>
            <person name="Ivanova N."/>
            <person name="Brettin T."/>
            <person name="Detter J.C."/>
            <person name="Han C."/>
            <person name="Larimer F."/>
            <person name="Land M."/>
            <person name="Hauser L."/>
            <person name="Markowitz V."/>
            <person name="Cheng J.-F."/>
            <person name="Hugenholtz P."/>
            <person name="Woyke T."/>
            <person name="Wu D."/>
            <person name="Brambilla E."/>
            <person name="Klenk H.-P."/>
            <person name="Eisen J.A."/>
        </authorList>
    </citation>
    <scope>NUCLEOTIDE SEQUENCE [LARGE SCALE GENOMIC DNA]</scope>
    <source>
        <strain evidence="4">DSM 18391 / NRRL B-41598 / KBS 63</strain>
    </source>
</reference>
<evidence type="ECO:0000313" key="3">
    <source>
        <dbReference type="EMBL" id="AFL89253.1"/>
    </source>
</evidence>
<dbReference type="InterPro" id="IPR008756">
    <property type="entry name" value="Peptidase_M56"/>
</dbReference>
<keyword evidence="1" id="KW-0812">Transmembrane</keyword>
<dbReference type="OrthoDB" id="101623at2"/>